<reference evidence="7 8" key="1">
    <citation type="submission" date="2019-04" db="EMBL/GenBank/DDBJ databases">
        <title>Genome sequence of Bacillus hwajinpoensis strain Y2.</title>
        <authorList>
            <person name="Fair J.L."/>
            <person name="Maclea K.S."/>
        </authorList>
    </citation>
    <scope>NUCLEOTIDE SEQUENCE [LARGE SCALE GENOMIC DNA]</scope>
    <source>
        <strain evidence="7 8">Y2</strain>
    </source>
</reference>
<dbReference type="GO" id="GO:0046872">
    <property type="term" value="F:metal ion binding"/>
    <property type="evidence" value="ECO:0007669"/>
    <property type="project" value="UniProtKB-KW"/>
</dbReference>
<dbReference type="EMBL" id="SWFM01000008">
    <property type="protein sequence ID" value="TKD67717.1"/>
    <property type="molecule type" value="Genomic_DNA"/>
</dbReference>
<protein>
    <submittedName>
        <fullName evidence="7">Molybdopterin oxidoreductase family protein</fullName>
    </submittedName>
</protein>
<dbReference type="PANTHER" id="PTHR43742:SF2">
    <property type="entry name" value="ASSIMILATORY NITRATE REDUCTASE CATALYTIC SUBUNIT"/>
    <property type="match status" value="1"/>
</dbReference>
<evidence type="ECO:0000256" key="3">
    <source>
        <dbReference type="ARBA" id="ARBA00022723"/>
    </source>
</evidence>
<gene>
    <name evidence="7" type="ORF">FBF83_18800</name>
</gene>
<dbReference type="SUPFAM" id="SSF50692">
    <property type="entry name" value="ADC-like"/>
    <property type="match status" value="1"/>
</dbReference>
<dbReference type="RefSeq" id="WP_136948689.1">
    <property type="nucleotide sequence ID" value="NZ_SWFM01000008.1"/>
</dbReference>
<dbReference type="Proteomes" id="UP000310541">
    <property type="component" value="Unassembled WGS sequence"/>
</dbReference>
<dbReference type="GO" id="GO:0016491">
    <property type="term" value="F:oxidoreductase activity"/>
    <property type="evidence" value="ECO:0007669"/>
    <property type="project" value="InterPro"/>
</dbReference>
<dbReference type="PANTHER" id="PTHR43742">
    <property type="entry name" value="TRIMETHYLAMINE-N-OXIDE REDUCTASE"/>
    <property type="match status" value="1"/>
</dbReference>
<dbReference type="InterPro" id="IPR006963">
    <property type="entry name" value="Mopterin_OxRdtase_4Fe-4S_dom"/>
</dbReference>
<dbReference type="InterPro" id="IPR006656">
    <property type="entry name" value="Mopterin_OxRdtase"/>
</dbReference>
<keyword evidence="3" id="KW-0479">Metal-binding</keyword>
<accession>A0A4U1MA95</accession>
<dbReference type="SUPFAM" id="SSF53706">
    <property type="entry name" value="Formate dehydrogenase/DMSO reductase, domains 1-3"/>
    <property type="match status" value="1"/>
</dbReference>
<comment type="caution">
    <text evidence="7">The sequence shown here is derived from an EMBL/GenBank/DDBJ whole genome shotgun (WGS) entry which is preliminary data.</text>
</comment>
<evidence type="ECO:0000313" key="8">
    <source>
        <dbReference type="Proteomes" id="UP000310541"/>
    </source>
</evidence>
<comment type="cofactor">
    <cofactor evidence="1">
        <name>Mo-bis(molybdopterin guanine dinucleotide)</name>
        <dbReference type="ChEBI" id="CHEBI:60539"/>
    </cofactor>
</comment>
<name>A0A4U1MA95_9BACL</name>
<evidence type="ECO:0000256" key="2">
    <source>
        <dbReference type="ARBA" id="ARBA00010312"/>
    </source>
</evidence>
<dbReference type="AlphaFoldDB" id="A0A4U1MA95"/>
<evidence type="ECO:0000313" key="7">
    <source>
        <dbReference type="EMBL" id="TKD67717.1"/>
    </source>
</evidence>
<dbReference type="GO" id="GO:0043546">
    <property type="term" value="F:molybdopterin cofactor binding"/>
    <property type="evidence" value="ECO:0007669"/>
    <property type="project" value="InterPro"/>
</dbReference>
<dbReference type="GO" id="GO:0051536">
    <property type="term" value="F:iron-sulfur cluster binding"/>
    <property type="evidence" value="ECO:0007669"/>
    <property type="project" value="UniProtKB-KW"/>
</dbReference>
<evidence type="ECO:0000256" key="5">
    <source>
        <dbReference type="ARBA" id="ARBA00023014"/>
    </source>
</evidence>
<dbReference type="InterPro" id="IPR050612">
    <property type="entry name" value="Prok_Mopterin_Oxidored"/>
</dbReference>
<keyword evidence="4" id="KW-0408">Iron</keyword>
<dbReference type="Pfam" id="PF00384">
    <property type="entry name" value="Molybdopterin"/>
    <property type="match status" value="1"/>
</dbReference>
<dbReference type="PROSITE" id="PS51669">
    <property type="entry name" value="4FE4S_MOW_BIS_MGD"/>
    <property type="match status" value="1"/>
</dbReference>
<sequence>MKSSEAESIHYRTCPLCEATCGLEIHTVNGEVTHIEGDKKDPFSKGYLCPKGFSLKELHHDPDRIREPMIRKGEEWFTVSFEEAFKEVRKGLRGVIEAYGKDAVAVYLGNPNVHNLSGMLYLPIFLRALGSRNQYSASTVDQIPKQLAAEMMYGGDFSIPIPDVDQTQYFLCIGANPVVSNGSLMTGPNMRGRLQDLKKRGGRLVVVDPVRTATAKLADDHHFIKPGTDAYFLFSLLHTLFDEKLSKDDYLADYVNGLEEVKELAKEFSPEKMASVCGIDSEEIRMIARDISSASCAAVYGRMGTCTQSFGTINSWLIDVINYVTGNLDREGGVMFTTPAAGGKTSRKKGYRFGRFKSRVSEMPEVLGELPVACLAEEMETPGEGQVRAFVTVAGNPMVSTPNSKRLEEAAKNLDFMVSVDCYLNETTRYANVILPAPSPLERSHYDLSFYQLSVRNISHYSSPVFEKKKGQLDEWEILLKLASLIGDEEPSEGAVTKLDDATMQFLINKDVKNDQSPVFGRNPEEIMSSLQGRKGPERMLDYMLRTGPYGDHFKDAEGLSLSKLEKHPHGLDLGPLQSRIPEILLTHTGKIELAPALIVNDVKRLKDEISNKPDMMLIGRRHLRSNNSWLHNLPVLMKGKNRCTMLLHPNDAKRFDLEDGGVAEVESEAGRLQVTVEVTDDIMPGVASIPHGYGHGLKGTKMDVAGQNEGVNSNLLSYEKRLDAVSGTAVLNGIPIAVRKGNQGRNERGNVRSEFV</sequence>
<feature type="domain" description="4Fe-4S Mo/W bis-MGD-type" evidence="6">
    <location>
        <begin position="7"/>
        <end position="63"/>
    </location>
</feature>
<dbReference type="InterPro" id="IPR006657">
    <property type="entry name" value="MoPterin_dinucl-bd_dom"/>
</dbReference>
<dbReference type="SMART" id="SM00926">
    <property type="entry name" value="Molybdop_Fe4S4"/>
    <property type="match status" value="1"/>
</dbReference>
<keyword evidence="5" id="KW-0411">Iron-sulfur</keyword>
<dbReference type="OrthoDB" id="9803192at2"/>
<dbReference type="Gene3D" id="3.40.50.740">
    <property type="match status" value="1"/>
</dbReference>
<dbReference type="Gene3D" id="2.20.25.90">
    <property type="entry name" value="ADC-like domains"/>
    <property type="match status" value="1"/>
</dbReference>
<proteinExistence type="inferred from homology"/>
<dbReference type="Gene3D" id="3.40.228.10">
    <property type="entry name" value="Dimethylsulfoxide Reductase, domain 2"/>
    <property type="match status" value="1"/>
</dbReference>
<dbReference type="Gene3D" id="2.40.40.20">
    <property type="match status" value="1"/>
</dbReference>
<comment type="similarity">
    <text evidence="2">Belongs to the prokaryotic molybdopterin-containing oxidoreductase family.</text>
</comment>
<dbReference type="Pfam" id="PF01568">
    <property type="entry name" value="Molydop_binding"/>
    <property type="match status" value="1"/>
</dbReference>
<dbReference type="Pfam" id="PF04879">
    <property type="entry name" value="Molybdop_Fe4S4"/>
    <property type="match status" value="1"/>
</dbReference>
<evidence type="ECO:0000256" key="1">
    <source>
        <dbReference type="ARBA" id="ARBA00001942"/>
    </source>
</evidence>
<organism evidence="7 8">
    <name type="scientific">Guptibacillus hwajinpoensis</name>
    <dbReference type="NCBI Taxonomy" id="208199"/>
    <lineage>
        <taxon>Bacteria</taxon>
        <taxon>Bacillati</taxon>
        <taxon>Bacillota</taxon>
        <taxon>Bacilli</taxon>
        <taxon>Bacillales</taxon>
        <taxon>Guptibacillaceae</taxon>
        <taxon>Guptibacillus</taxon>
    </lineage>
</organism>
<dbReference type="InterPro" id="IPR009010">
    <property type="entry name" value="Asp_de-COase-like_dom_sf"/>
</dbReference>
<evidence type="ECO:0000256" key="4">
    <source>
        <dbReference type="ARBA" id="ARBA00023004"/>
    </source>
</evidence>
<evidence type="ECO:0000259" key="6">
    <source>
        <dbReference type="PROSITE" id="PS51669"/>
    </source>
</evidence>